<keyword evidence="2" id="KW-1185">Reference proteome</keyword>
<dbReference type="Proteomes" id="UP001501352">
    <property type="component" value="Unassembled WGS sequence"/>
</dbReference>
<name>A0ABN1H0C5_9CAUL</name>
<dbReference type="EMBL" id="BAAAGA010000005">
    <property type="protein sequence ID" value="GAA0625309.1"/>
    <property type="molecule type" value="Genomic_DNA"/>
</dbReference>
<reference evidence="1 2" key="1">
    <citation type="journal article" date="2019" name="Int. J. Syst. Evol. Microbiol.">
        <title>The Global Catalogue of Microorganisms (GCM) 10K type strain sequencing project: providing services to taxonomists for standard genome sequencing and annotation.</title>
        <authorList>
            <consortium name="The Broad Institute Genomics Platform"/>
            <consortium name="The Broad Institute Genome Sequencing Center for Infectious Disease"/>
            <person name="Wu L."/>
            <person name="Ma J."/>
        </authorList>
    </citation>
    <scope>NUCLEOTIDE SEQUENCE [LARGE SCALE GENOMIC DNA]</scope>
    <source>
        <strain evidence="1 2">JCM 12928</strain>
    </source>
</reference>
<evidence type="ECO:0000313" key="2">
    <source>
        <dbReference type="Proteomes" id="UP001501352"/>
    </source>
</evidence>
<proteinExistence type="predicted"/>
<protein>
    <submittedName>
        <fullName evidence="1">Uncharacterized protein</fullName>
    </submittedName>
</protein>
<evidence type="ECO:0000313" key="1">
    <source>
        <dbReference type="EMBL" id="GAA0625309.1"/>
    </source>
</evidence>
<dbReference type="Pfam" id="PF18928">
    <property type="entry name" value="DUF5677"/>
    <property type="match status" value="1"/>
</dbReference>
<gene>
    <name evidence="1" type="ORF">GCM10009422_22360</name>
</gene>
<accession>A0ABN1H0C5</accession>
<dbReference type="InterPro" id="IPR043733">
    <property type="entry name" value="DUF5677"/>
</dbReference>
<organism evidence="1 2">
    <name type="scientific">Brevundimonas kwangchunensis</name>
    <dbReference type="NCBI Taxonomy" id="322163"/>
    <lineage>
        <taxon>Bacteria</taxon>
        <taxon>Pseudomonadati</taxon>
        <taxon>Pseudomonadota</taxon>
        <taxon>Alphaproteobacteria</taxon>
        <taxon>Caulobacterales</taxon>
        <taxon>Caulobacteraceae</taxon>
        <taxon>Brevundimonas</taxon>
    </lineage>
</organism>
<sequence>MPMNPELDTHPAIISIRRDGFLSDAIASAVPSLREMNRPWFDFSTRANGVGQRIMNAAEVACIGHSTHDPICVATRLLIRSLSGFQAVVVLAERGMTLEADTLIRGLYENSLWLGYLHTAPAAAVEALRTDELHSQRGRDRAVLGQLDRTDAPDLVLKARLMERVAEVEQTLRGRRKLGIEALAAEGQSDDFYAFYKMLSSGSAHPSFHSLSRHVEMNPDGTWSGHVTGPDGDGIKRTLTLGTQALLACLAAFNVTWPHAEGAGEVQQLLEEHLVLAGVGLGANPQSETTA</sequence>
<dbReference type="RefSeq" id="WP_343793755.1">
    <property type="nucleotide sequence ID" value="NZ_BAAAGA010000005.1"/>
</dbReference>
<comment type="caution">
    <text evidence="1">The sequence shown here is derived from an EMBL/GenBank/DDBJ whole genome shotgun (WGS) entry which is preliminary data.</text>
</comment>